<sequence>MFERTSAAARKSARVQEMPAAPDAARRMLAFFQPSGR</sequence>
<proteinExistence type="predicted"/>
<evidence type="ECO:0000256" key="1">
    <source>
        <dbReference type="SAM" id="MobiDB-lite"/>
    </source>
</evidence>
<reference evidence="2 3" key="1">
    <citation type="submission" date="2014-07" db="EMBL/GenBank/DDBJ databases">
        <title>Whole Genome Sequence of the Amycolatopsis methanolica 239.</title>
        <authorList>
            <person name="Tang B."/>
        </authorList>
    </citation>
    <scope>NUCLEOTIDE SEQUENCE [LARGE SCALE GENOMIC DNA]</scope>
    <source>
        <strain evidence="2 3">239</strain>
    </source>
</reference>
<name>A0A076MXX6_AMYME</name>
<protein>
    <submittedName>
        <fullName evidence="2">Uncharacterized protein</fullName>
    </submittedName>
</protein>
<evidence type="ECO:0000313" key="3">
    <source>
        <dbReference type="Proteomes" id="UP000062973"/>
    </source>
</evidence>
<feature type="region of interest" description="Disordered" evidence="1">
    <location>
        <begin position="1"/>
        <end position="21"/>
    </location>
</feature>
<gene>
    <name evidence="2" type="ORF">AMETH_5872</name>
</gene>
<keyword evidence="3" id="KW-1185">Reference proteome</keyword>
<dbReference type="Proteomes" id="UP000062973">
    <property type="component" value="Chromosome"/>
</dbReference>
<dbReference type="HOGENOM" id="CLU_3339239_0_0_11"/>
<organism evidence="2 3">
    <name type="scientific">Amycolatopsis methanolica 239</name>
    <dbReference type="NCBI Taxonomy" id="1068978"/>
    <lineage>
        <taxon>Bacteria</taxon>
        <taxon>Bacillati</taxon>
        <taxon>Actinomycetota</taxon>
        <taxon>Actinomycetes</taxon>
        <taxon>Pseudonocardiales</taxon>
        <taxon>Pseudonocardiaceae</taxon>
        <taxon>Amycolatopsis</taxon>
        <taxon>Amycolatopsis methanolica group</taxon>
    </lineage>
</organism>
<evidence type="ECO:0000313" key="2">
    <source>
        <dbReference type="EMBL" id="AIJ25964.1"/>
    </source>
</evidence>
<dbReference type="PATRIC" id="fig|1068978.7.peg.6304"/>
<dbReference type="EMBL" id="CP009110">
    <property type="protein sequence ID" value="AIJ25964.1"/>
    <property type="molecule type" value="Genomic_DNA"/>
</dbReference>
<dbReference type="AlphaFoldDB" id="A0A076MXX6"/>
<accession>A0A076MXX6</accession>
<dbReference type="STRING" id="1068978.AMETH_5872"/>
<dbReference type="KEGG" id="amq:AMETH_5872"/>